<reference evidence="1" key="1">
    <citation type="journal article" date="2023" name="Mol. Biol. Evol.">
        <title>Third-Generation Sequencing Reveals the Adaptive Role of the Epigenome in Three Deep-Sea Polychaetes.</title>
        <authorList>
            <person name="Perez M."/>
            <person name="Aroh O."/>
            <person name="Sun Y."/>
            <person name="Lan Y."/>
            <person name="Juniper S.K."/>
            <person name="Young C.R."/>
            <person name="Angers B."/>
            <person name="Qian P.Y."/>
        </authorList>
    </citation>
    <scope>NUCLEOTIDE SEQUENCE</scope>
    <source>
        <strain evidence="1">R07B-5</strain>
    </source>
</reference>
<accession>A0AAD9K4Y2</accession>
<evidence type="ECO:0000313" key="2">
    <source>
        <dbReference type="Proteomes" id="UP001209878"/>
    </source>
</evidence>
<dbReference type="EMBL" id="JAODUO010001427">
    <property type="protein sequence ID" value="KAK2164203.1"/>
    <property type="molecule type" value="Genomic_DNA"/>
</dbReference>
<dbReference type="AlphaFoldDB" id="A0AAD9K4Y2"/>
<dbReference type="Proteomes" id="UP001209878">
    <property type="component" value="Unassembled WGS sequence"/>
</dbReference>
<sequence>MTQPHVLPTFPLPVTSSTINHDQLVEVVVLVFLFQNSLK</sequence>
<gene>
    <name evidence="1" type="ORF">NP493_1427g01005</name>
</gene>
<evidence type="ECO:0000313" key="1">
    <source>
        <dbReference type="EMBL" id="KAK2164203.1"/>
    </source>
</evidence>
<protein>
    <submittedName>
        <fullName evidence="1">Uncharacterized protein</fullName>
    </submittedName>
</protein>
<proteinExistence type="predicted"/>
<keyword evidence="2" id="KW-1185">Reference proteome</keyword>
<comment type="caution">
    <text evidence="1">The sequence shown here is derived from an EMBL/GenBank/DDBJ whole genome shotgun (WGS) entry which is preliminary data.</text>
</comment>
<organism evidence="1 2">
    <name type="scientific">Ridgeia piscesae</name>
    <name type="common">Tubeworm</name>
    <dbReference type="NCBI Taxonomy" id="27915"/>
    <lineage>
        <taxon>Eukaryota</taxon>
        <taxon>Metazoa</taxon>
        <taxon>Spiralia</taxon>
        <taxon>Lophotrochozoa</taxon>
        <taxon>Annelida</taxon>
        <taxon>Polychaeta</taxon>
        <taxon>Sedentaria</taxon>
        <taxon>Canalipalpata</taxon>
        <taxon>Sabellida</taxon>
        <taxon>Siboglinidae</taxon>
        <taxon>Ridgeia</taxon>
    </lineage>
</organism>
<name>A0AAD9K4Y2_RIDPI</name>